<keyword evidence="10 13" id="KW-0472">Membrane</keyword>
<evidence type="ECO:0000256" key="5">
    <source>
        <dbReference type="ARBA" id="ARBA00022692"/>
    </source>
</evidence>
<feature type="transmembrane region" description="Helical" evidence="13">
    <location>
        <begin position="57"/>
        <end position="76"/>
    </location>
</feature>
<dbReference type="PANTHER" id="PTHR31462:SF5">
    <property type="entry name" value="ENDOSOMAL_LYSOSOMAL PROTON CHANNEL TMEM175"/>
    <property type="match status" value="1"/>
</dbReference>
<feature type="transmembrane region" description="Helical" evidence="13">
    <location>
        <begin position="88"/>
        <end position="106"/>
    </location>
</feature>
<comment type="catalytic activity">
    <reaction evidence="12">
        <text>K(+)(in) = K(+)(out)</text>
        <dbReference type="Rhea" id="RHEA:29463"/>
        <dbReference type="ChEBI" id="CHEBI:29103"/>
    </reaction>
</comment>
<comment type="subcellular location">
    <subcellularLocation>
        <location evidence="1">Membrane</location>
        <topology evidence="1">Multi-pass membrane protein</topology>
    </subcellularLocation>
</comment>
<keyword evidence="6" id="KW-0631">Potassium channel</keyword>
<proteinExistence type="inferred from homology"/>
<comment type="similarity">
    <text evidence="2">Belongs to the TMEM175 family.</text>
</comment>
<evidence type="ECO:0000256" key="6">
    <source>
        <dbReference type="ARBA" id="ARBA00022826"/>
    </source>
</evidence>
<reference evidence="14 15" key="1">
    <citation type="submission" date="2019-06" db="EMBL/GenBank/DDBJ databases">
        <authorList>
            <person name="Srinivasan S."/>
        </authorList>
    </citation>
    <scope>NUCLEOTIDE SEQUENCE [LARGE SCALE GENOMIC DNA]</scope>
    <source>
        <strain evidence="14 15">17J68-5</strain>
    </source>
</reference>
<dbReference type="GO" id="GO:0005267">
    <property type="term" value="F:potassium channel activity"/>
    <property type="evidence" value="ECO:0007669"/>
    <property type="project" value="UniProtKB-KW"/>
</dbReference>
<evidence type="ECO:0000256" key="10">
    <source>
        <dbReference type="ARBA" id="ARBA00023136"/>
    </source>
</evidence>
<dbReference type="RefSeq" id="WP_139517280.1">
    <property type="nucleotide sequence ID" value="NZ_CP040896.1"/>
</dbReference>
<keyword evidence="3" id="KW-0813">Transport</keyword>
<feature type="transmembrane region" description="Helical" evidence="13">
    <location>
        <begin position="20"/>
        <end position="37"/>
    </location>
</feature>
<evidence type="ECO:0000313" key="14">
    <source>
        <dbReference type="EMBL" id="QDA62049.1"/>
    </source>
</evidence>
<evidence type="ECO:0000256" key="12">
    <source>
        <dbReference type="ARBA" id="ARBA00034430"/>
    </source>
</evidence>
<dbReference type="AlphaFoldDB" id="A0A5B8A4D8"/>
<keyword evidence="8 13" id="KW-1133">Transmembrane helix</keyword>
<evidence type="ECO:0000256" key="1">
    <source>
        <dbReference type="ARBA" id="ARBA00004141"/>
    </source>
</evidence>
<feature type="transmembrane region" description="Helical" evidence="13">
    <location>
        <begin position="161"/>
        <end position="192"/>
    </location>
</feature>
<feature type="transmembrane region" description="Helical" evidence="13">
    <location>
        <begin position="118"/>
        <end position="140"/>
    </location>
</feature>
<gene>
    <name evidence="14" type="ORF">FHG12_18935</name>
</gene>
<dbReference type="EMBL" id="CP040896">
    <property type="protein sequence ID" value="QDA62049.1"/>
    <property type="molecule type" value="Genomic_DNA"/>
</dbReference>
<dbReference type="Proteomes" id="UP000305398">
    <property type="component" value="Chromosome"/>
</dbReference>
<evidence type="ECO:0000313" key="15">
    <source>
        <dbReference type="Proteomes" id="UP000305398"/>
    </source>
</evidence>
<keyword evidence="9" id="KW-0406">Ion transport</keyword>
<dbReference type="GO" id="GO:0015252">
    <property type="term" value="F:proton channel activity"/>
    <property type="evidence" value="ECO:0007669"/>
    <property type="project" value="InterPro"/>
</dbReference>
<organism evidence="14 15">
    <name type="scientific">Hymenobacter jejuensis</name>
    <dbReference type="NCBI Taxonomy" id="2502781"/>
    <lineage>
        <taxon>Bacteria</taxon>
        <taxon>Pseudomonadati</taxon>
        <taxon>Bacteroidota</taxon>
        <taxon>Cytophagia</taxon>
        <taxon>Cytophagales</taxon>
        <taxon>Hymenobacteraceae</taxon>
        <taxon>Hymenobacter</taxon>
    </lineage>
</organism>
<dbReference type="InterPro" id="IPR010617">
    <property type="entry name" value="TMEM175-like"/>
</dbReference>
<keyword evidence="7" id="KW-0630">Potassium</keyword>
<dbReference type="GO" id="GO:0016020">
    <property type="term" value="C:membrane"/>
    <property type="evidence" value="ECO:0007669"/>
    <property type="project" value="UniProtKB-SubCell"/>
</dbReference>
<protein>
    <submittedName>
        <fullName evidence="14">DUF1211 domain-containing protein</fullName>
    </submittedName>
</protein>
<evidence type="ECO:0000256" key="3">
    <source>
        <dbReference type="ARBA" id="ARBA00022448"/>
    </source>
</evidence>
<evidence type="ECO:0000256" key="4">
    <source>
        <dbReference type="ARBA" id="ARBA00022538"/>
    </source>
</evidence>
<dbReference type="KEGG" id="hyj:FHG12_18935"/>
<evidence type="ECO:0000256" key="2">
    <source>
        <dbReference type="ARBA" id="ARBA00006920"/>
    </source>
</evidence>
<keyword evidence="4" id="KW-0633">Potassium transport</keyword>
<evidence type="ECO:0000256" key="9">
    <source>
        <dbReference type="ARBA" id="ARBA00023065"/>
    </source>
</evidence>
<evidence type="ECO:0000256" key="11">
    <source>
        <dbReference type="ARBA" id="ARBA00023303"/>
    </source>
</evidence>
<dbReference type="OrthoDB" id="7626281at2"/>
<dbReference type="PANTHER" id="PTHR31462">
    <property type="entry name" value="ENDOSOMAL/LYSOSOMAL POTASSIUM CHANNEL TMEM175"/>
    <property type="match status" value="1"/>
</dbReference>
<evidence type="ECO:0000256" key="7">
    <source>
        <dbReference type="ARBA" id="ARBA00022958"/>
    </source>
</evidence>
<keyword evidence="15" id="KW-1185">Reference proteome</keyword>
<evidence type="ECO:0000256" key="8">
    <source>
        <dbReference type="ARBA" id="ARBA00022989"/>
    </source>
</evidence>
<accession>A0A5B8A4D8</accession>
<keyword evidence="11" id="KW-0407">Ion channel</keyword>
<dbReference type="Pfam" id="PF06736">
    <property type="entry name" value="TMEM175"/>
    <property type="match status" value="1"/>
</dbReference>
<sequence>MFALLDLLRRGNLHRTRVEAFSDGVFAIIVTLLILEIKVPHLAHGSVAELLHGLRLLVPKFLSWAISFIVVSKFWVNHSYIFSLARCCSYAAMWINALFLMAQAFIPFPTALLGEYPYNPVAVSFFGIVMVVNTLLFVWLHSYINDNLLRDASHYVPKRTLLGRSLVGPICYALGAALAWVSVWAAFAVYLLTPLFFVVPLQPNHGLAVAEGVVDEHEHTVSAASAVPSHR</sequence>
<keyword evidence="5 13" id="KW-0812">Transmembrane</keyword>
<name>A0A5B8A4D8_9BACT</name>
<evidence type="ECO:0000256" key="13">
    <source>
        <dbReference type="SAM" id="Phobius"/>
    </source>
</evidence>